<dbReference type="EMBL" id="JBIGIA010000016">
    <property type="protein sequence ID" value="MFG6458886.1"/>
    <property type="molecule type" value="Genomic_DNA"/>
</dbReference>
<sequence length="224" mass="23374">MAASIPADHAWPPNAGAWTCPGAVRVTHASALLTAGILATLDKRAAWRPEPLPGRAVLITDLQQALRPQHDAAVLVVDSGLTTQVVRGLLRAGVQGCVCAEGCAEELLRAVDALRSGASYVCPLSSSLLAGALKPFDLTGRESEVLALLCDGLDNRSIAERLCIALGTVKCHVKALLAKTGTSQRTALAAQAIRQGWVDRAAVAEPPPIIPPRRCSAPSPHPSR</sequence>
<proteinExistence type="predicted"/>
<reference evidence="5 6" key="1">
    <citation type="submission" date="2024-09" db="EMBL/GenBank/DDBJ databases">
        <title>Novel species of the genus Pelomonas and Roseateles isolated from streams.</title>
        <authorList>
            <person name="Lu H."/>
        </authorList>
    </citation>
    <scope>NUCLEOTIDE SEQUENCE [LARGE SCALE GENOMIC DNA]</scope>
    <source>
        <strain evidence="5 6">BYS96W</strain>
    </source>
</reference>
<evidence type="ECO:0000313" key="6">
    <source>
        <dbReference type="Proteomes" id="UP001606305"/>
    </source>
</evidence>
<dbReference type="SUPFAM" id="SSF46894">
    <property type="entry name" value="C-terminal effector domain of the bipartite response regulators"/>
    <property type="match status" value="1"/>
</dbReference>
<protein>
    <submittedName>
        <fullName evidence="5">Response regulator transcription factor</fullName>
    </submittedName>
</protein>
<keyword evidence="2" id="KW-0238">DNA-binding</keyword>
<accession>A0ABW7GAA2</accession>
<dbReference type="PRINTS" id="PR00038">
    <property type="entry name" value="HTHLUXR"/>
</dbReference>
<dbReference type="SMART" id="SM00421">
    <property type="entry name" value="HTH_LUXR"/>
    <property type="match status" value="1"/>
</dbReference>
<feature type="domain" description="HTH luxR-type" evidence="4">
    <location>
        <begin position="131"/>
        <end position="196"/>
    </location>
</feature>
<comment type="caution">
    <text evidence="5">The sequence shown here is derived from an EMBL/GenBank/DDBJ whole genome shotgun (WGS) entry which is preliminary data.</text>
</comment>
<dbReference type="RefSeq" id="WP_394490314.1">
    <property type="nucleotide sequence ID" value="NZ_JBIGIA010000016.1"/>
</dbReference>
<dbReference type="CDD" id="cd06170">
    <property type="entry name" value="LuxR_C_like"/>
    <property type="match status" value="1"/>
</dbReference>
<dbReference type="PROSITE" id="PS00622">
    <property type="entry name" value="HTH_LUXR_1"/>
    <property type="match status" value="1"/>
</dbReference>
<keyword evidence="6" id="KW-1185">Reference proteome</keyword>
<dbReference type="PANTHER" id="PTHR44688">
    <property type="entry name" value="DNA-BINDING TRANSCRIPTIONAL ACTIVATOR DEVR_DOSR"/>
    <property type="match status" value="1"/>
</dbReference>
<name>A0ABW7GAA2_9BURK</name>
<dbReference type="PROSITE" id="PS50043">
    <property type="entry name" value="HTH_LUXR_2"/>
    <property type="match status" value="1"/>
</dbReference>
<evidence type="ECO:0000256" key="3">
    <source>
        <dbReference type="ARBA" id="ARBA00023163"/>
    </source>
</evidence>
<dbReference type="Proteomes" id="UP001606305">
    <property type="component" value="Unassembled WGS sequence"/>
</dbReference>
<dbReference type="Gene3D" id="3.40.50.2300">
    <property type="match status" value="1"/>
</dbReference>
<evidence type="ECO:0000256" key="2">
    <source>
        <dbReference type="ARBA" id="ARBA00023125"/>
    </source>
</evidence>
<organism evidence="5 6">
    <name type="scientific">Pelomonas nitida</name>
    <dbReference type="NCBI Taxonomy" id="3299027"/>
    <lineage>
        <taxon>Bacteria</taxon>
        <taxon>Pseudomonadati</taxon>
        <taxon>Pseudomonadota</taxon>
        <taxon>Betaproteobacteria</taxon>
        <taxon>Burkholderiales</taxon>
        <taxon>Sphaerotilaceae</taxon>
        <taxon>Roseateles</taxon>
    </lineage>
</organism>
<gene>
    <name evidence="5" type="ORF">ACG00X_18780</name>
</gene>
<dbReference type="InterPro" id="IPR016032">
    <property type="entry name" value="Sig_transdc_resp-reg_C-effctor"/>
</dbReference>
<dbReference type="InterPro" id="IPR000792">
    <property type="entry name" value="Tscrpt_reg_LuxR_C"/>
</dbReference>
<keyword evidence="3" id="KW-0804">Transcription</keyword>
<dbReference type="PANTHER" id="PTHR44688:SF16">
    <property type="entry name" value="DNA-BINDING TRANSCRIPTIONAL ACTIVATOR DEVR_DOSR"/>
    <property type="match status" value="1"/>
</dbReference>
<evidence type="ECO:0000313" key="5">
    <source>
        <dbReference type="EMBL" id="MFG6458886.1"/>
    </source>
</evidence>
<evidence type="ECO:0000256" key="1">
    <source>
        <dbReference type="ARBA" id="ARBA00023015"/>
    </source>
</evidence>
<evidence type="ECO:0000259" key="4">
    <source>
        <dbReference type="PROSITE" id="PS50043"/>
    </source>
</evidence>
<dbReference type="Pfam" id="PF00196">
    <property type="entry name" value="GerE"/>
    <property type="match status" value="1"/>
</dbReference>
<keyword evidence="1" id="KW-0805">Transcription regulation</keyword>